<organism evidence="1 2">
    <name type="scientific">Brassica carinata</name>
    <name type="common">Ethiopian mustard</name>
    <name type="synonym">Abyssinian cabbage</name>
    <dbReference type="NCBI Taxonomy" id="52824"/>
    <lineage>
        <taxon>Eukaryota</taxon>
        <taxon>Viridiplantae</taxon>
        <taxon>Streptophyta</taxon>
        <taxon>Embryophyta</taxon>
        <taxon>Tracheophyta</taxon>
        <taxon>Spermatophyta</taxon>
        <taxon>Magnoliopsida</taxon>
        <taxon>eudicotyledons</taxon>
        <taxon>Gunneridae</taxon>
        <taxon>Pentapetalae</taxon>
        <taxon>rosids</taxon>
        <taxon>malvids</taxon>
        <taxon>Brassicales</taxon>
        <taxon>Brassicaceae</taxon>
        <taxon>Brassiceae</taxon>
        <taxon>Brassica</taxon>
    </lineage>
</organism>
<keyword evidence="2" id="KW-1185">Reference proteome</keyword>
<evidence type="ECO:0000313" key="2">
    <source>
        <dbReference type="Proteomes" id="UP000886595"/>
    </source>
</evidence>
<reference evidence="1 2" key="1">
    <citation type="submission" date="2020-02" db="EMBL/GenBank/DDBJ databases">
        <authorList>
            <person name="Ma Q."/>
            <person name="Huang Y."/>
            <person name="Song X."/>
            <person name="Pei D."/>
        </authorList>
    </citation>
    <scope>NUCLEOTIDE SEQUENCE [LARGE SCALE GENOMIC DNA]</scope>
    <source>
        <strain evidence="1">Sxm20200214</strain>
        <tissue evidence="1">Leaf</tissue>
    </source>
</reference>
<dbReference type="Proteomes" id="UP000886595">
    <property type="component" value="Unassembled WGS sequence"/>
</dbReference>
<dbReference type="EMBL" id="JAAMPC010000002">
    <property type="protein sequence ID" value="KAG2327874.1"/>
    <property type="molecule type" value="Genomic_DNA"/>
</dbReference>
<name>A0A8X7WDT7_BRACI</name>
<accession>A0A8X7WDT7</accession>
<evidence type="ECO:0000313" key="1">
    <source>
        <dbReference type="EMBL" id="KAG2327874.1"/>
    </source>
</evidence>
<dbReference type="AlphaFoldDB" id="A0A8X7WDT7"/>
<proteinExistence type="predicted"/>
<gene>
    <name evidence="1" type="ORF">Bca52824_010602</name>
</gene>
<protein>
    <submittedName>
        <fullName evidence="1">Uncharacterized protein</fullName>
    </submittedName>
</protein>
<comment type="caution">
    <text evidence="1">The sequence shown here is derived from an EMBL/GenBank/DDBJ whole genome shotgun (WGS) entry which is preliminary data.</text>
</comment>
<sequence length="148" mass="16665">MRLKVAQPFQLSTLQVDNRGSVGFAAAPTHKARSTSKFTSLTLQKEGTMLHRIHDNFSSGNKSAAYSEKVVSSEYIWTPLMVAGSWHRNWLEEILNPTTDLQQGHPLKVPYAFICLHEIAAATKAEEFPLGSEMRRDDSLDFDTDKRN</sequence>